<dbReference type="EMBL" id="JXTB01000389">
    <property type="protein sequence ID" value="PON42582.1"/>
    <property type="molecule type" value="Genomic_DNA"/>
</dbReference>
<protein>
    <recommendedName>
        <fullName evidence="3">DUF1985 domain-containing protein</fullName>
    </recommendedName>
</protein>
<gene>
    <name evidence="1" type="ORF">PanWU01x14_280820</name>
</gene>
<dbReference type="OrthoDB" id="1930729at2759"/>
<reference evidence="2" key="1">
    <citation type="submission" date="2016-06" db="EMBL/GenBank/DDBJ databases">
        <title>Parallel loss of symbiosis genes in relatives of nitrogen-fixing non-legume Parasponia.</title>
        <authorList>
            <person name="Van Velzen R."/>
            <person name="Holmer R."/>
            <person name="Bu F."/>
            <person name="Rutten L."/>
            <person name="Van Zeijl A."/>
            <person name="Liu W."/>
            <person name="Santuari L."/>
            <person name="Cao Q."/>
            <person name="Sharma T."/>
            <person name="Shen D."/>
            <person name="Roswanjaya Y."/>
            <person name="Wardhani T."/>
            <person name="Kalhor M.S."/>
            <person name="Jansen J."/>
            <person name="Van den Hoogen J."/>
            <person name="Gungor B."/>
            <person name="Hartog M."/>
            <person name="Hontelez J."/>
            <person name="Verver J."/>
            <person name="Yang W.-C."/>
            <person name="Schijlen E."/>
            <person name="Repin R."/>
            <person name="Schilthuizen M."/>
            <person name="Schranz E."/>
            <person name="Heidstra R."/>
            <person name="Miyata K."/>
            <person name="Fedorova E."/>
            <person name="Kohlen W."/>
            <person name="Bisseling T."/>
            <person name="Smit S."/>
            <person name="Geurts R."/>
        </authorList>
    </citation>
    <scope>NUCLEOTIDE SEQUENCE [LARGE SCALE GENOMIC DNA]</scope>
    <source>
        <strain evidence="2">cv. WU1-14</strain>
    </source>
</reference>
<dbReference type="AlphaFoldDB" id="A0A2P5B1C0"/>
<evidence type="ECO:0008006" key="3">
    <source>
        <dbReference type="Google" id="ProtNLM"/>
    </source>
</evidence>
<evidence type="ECO:0000313" key="1">
    <source>
        <dbReference type="EMBL" id="PON42582.1"/>
    </source>
</evidence>
<evidence type="ECO:0000313" key="2">
    <source>
        <dbReference type="Proteomes" id="UP000237105"/>
    </source>
</evidence>
<keyword evidence="2" id="KW-1185">Reference proteome</keyword>
<proteinExistence type="predicted"/>
<feature type="non-terminal residue" evidence="1">
    <location>
        <position position="110"/>
    </location>
</feature>
<dbReference type="Proteomes" id="UP000237105">
    <property type="component" value="Unassembled WGS sequence"/>
</dbReference>
<name>A0A2P5B1C0_PARAD</name>
<accession>A0A2P5B1C0</accession>
<comment type="caution">
    <text evidence="1">The sequence shown here is derived from an EMBL/GenBank/DDBJ whole genome shotgun (WGS) entry which is preliminary data.</text>
</comment>
<sequence length="110" mass="12883">MFSGIELDGKGQKCLFKQFFGVLIHQLLLRKVESLDDMREIYFDISSKHVRFGLYEVALTMRLNFRKYPDDTKLRTMSGSRRPVEKYMNDSNVVRSGELEATFLNYGDTE</sequence>
<organism evidence="1 2">
    <name type="scientific">Parasponia andersonii</name>
    <name type="common">Sponia andersonii</name>
    <dbReference type="NCBI Taxonomy" id="3476"/>
    <lineage>
        <taxon>Eukaryota</taxon>
        <taxon>Viridiplantae</taxon>
        <taxon>Streptophyta</taxon>
        <taxon>Embryophyta</taxon>
        <taxon>Tracheophyta</taxon>
        <taxon>Spermatophyta</taxon>
        <taxon>Magnoliopsida</taxon>
        <taxon>eudicotyledons</taxon>
        <taxon>Gunneridae</taxon>
        <taxon>Pentapetalae</taxon>
        <taxon>rosids</taxon>
        <taxon>fabids</taxon>
        <taxon>Rosales</taxon>
        <taxon>Cannabaceae</taxon>
        <taxon>Parasponia</taxon>
    </lineage>
</organism>